<dbReference type="PANTHER" id="PTHR15032">
    <property type="entry name" value="N-ACYL-PHOSPHATIDYLETHANOLAMINE-HYDROLYZING PHOSPHOLIPASE D"/>
    <property type="match status" value="1"/>
</dbReference>
<evidence type="ECO:0000313" key="4">
    <source>
        <dbReference type="Proteomes" id="UP000050384"/>
    </source>
</evidence>
<dbReference type="GO" id="GO:0005737">
    <property type="term" value="C:cytoplasm"/>
    <property type="evidence" value="ECO:0007669"/>
    <property type="project" value="TreeGrafter"/>
</dbReference>
<dbReference type="SUPFAM" id="SSF56281">
    <property type="entry name" value="Metallo-hydrolase/oxidoreductase"/>
    <property type="match status" value="1"/>
</dbReference>
<feature type="region of interest" description="Disordered" evidence="1">
    <location>
        <begin position="1"/>
        <end position="39"/>
    </location>
</feature>
<sequence length="390" mass="44794">MLQRDSRTKYARLEPQPVPRSQQIMASTHPKKDVSSLPVLSRHEGRYQNHTPMKPLGFFRMLGIFWDQAFNKPRDTRPAGEIPVQPLSRQQLLAAPNNTVYRLGHSTVLLKLRNRFWLTDPVFAERASPVQWAGPQRFHQPPISLEELPPITGVILSHNHYDHLDHMAIKALVDKTEHFLAPLGVGDKLIEWGVPAHKVQQLDWWQSTEVAGITFVATPSQHFSGRTLRDSNRSLWASWVMIDDDQRIFFSGDSGYFDGFKTIGEQYGPFDLTLMETGAYNVEWPQVHMQPEQTLQAHLDLRGRWLLPIHNGTFDLAMHAWHEPFDRILALAWEQNVSITTPMMGQPFYLQYPCRAMTWWLGVDEVVAPESTQAHPANGERSCNCRRQNA</sequence>
<feature type="compositionally biased region" description="Basic and acidic residues" evidence="1">
    <location>
        <begin position="1"/>
        <end position="12"/>
    </location>
</feature>
<reference evidence="3 4" key="1">
    <citation type="submission" date="2015-09" db="EMBL/GenBank/DDBJ databases">
        <title>Genome announcement of multiple Pseudomonas syringae strains.</title>
        <authorList>
            <person name="Thakur S."/>
            <person name="Wang P.W."/>
            <person name="Gong Y."/>
            <person name="Weir B.S."/>
            <person name="Guttman D.S."/>
        </authorList>
    </citation>
    <scope>NUCLEOTIDE SEQUENCE [LARGE SCALE GENOMIC DNA]</scope>
    <source>
        <strain evidence="3 4">ICMP16929</strain>
    </source>
</reference>
<accession>A0A0Q0AEK9</accession>
<feature type="domain" description="Metallo-beta-lactamase" evidence="2">
    <location>
        <begin position="118"/>
        <end position="310"/>
    </location>
</feature>
<dbReference type="AlphaFoldDB" id="A0A0Q0AEK9"/>
<name>A0A0Q0AEK9_PSESX</name>
<evidence type="ECO:0000256" key="1">
    <source>
        <dbReference type="SAM" id="MobiDB-lite"/>
    </source>
</evidence>
<evidence type="ECO:0000313" key="3">
    <source>
        <dbReference type="EMBL" id="KPY75519.1"/>
    </source>
</evidence>
<protein>
    <recommendedName>
        <fullName evidence="2">Metallo-beta-lactamase domain-containing protein</fullName>
    </recommendedName>
</protein>
<dbReference type="InterPro" id="IPR036866">
    <property type="entry name" value="RibonucZ/Hydroxyglut_hydro"/>
</dbReference>
<dbReference type="InterPro" id="IPR001279">
    <property type="entry name" value="Metallo-B-lactamas"/>
</dbReference>
<dbReference type="EMBL" id="LJRI01001088">
    <property type="protein sequence ID" value="KPY75519.1"/>
    <property type="molecule type" value="Genomic_DNA"/>
</dbReference>
<dbReference type="Pfam" id="PF12706">
    <property type="entry name" value="Lactamase_B_2"/>
    <property type="match status" value="1"/>
</dbReference>
<proteinExistence type="predicted"/>
<dbReference type="Proteomes" id="UP000050384">
    <property type="component" value="Unassembled WGS sequence"/>
</dbReference>
<gene>
    <name evidence="3" type="ORF">ALO94_05096</name>
</gene>
<dbReference type="PATRIC" id="fig|264459.3.peg.3570"/>
<evidence type="ECO:0000259" key="2">
    <source>
        <dbReference type="Pfam" id="PF12706"/>
    </source>
</evidence>
<comment type="caution">
    <text evidence="3">The sequence shown here is derived from an EMBL/GenBank/DDBJ whole genome shotgun (WGS) entry which is preliminary data.</text>
</comment>
<organism evidence="3 4">
    <name type="scientific">Pseudomonas syringae pv. spinaceae</name>
    <dbReference type="NCBI Taxonomy" id="264459"/>
    <lineage>
        <taxon>Bacteria</taxon>
        <taxon>Pseudomonadati</taxon>
        <taxon>Pseudomonadota</taxon>
        <taxon>Gammaproteobacteria</taxon>
        <taxon>Pseudomonadales</taxon>
        <taxon>Pseudomonadaceae</taxon>
        <taxon>Pseudomonas</taxon>
        <taxon>Pseudomonas syringae</taxon>
    </lineage>
</organism>
<dbReference type="Gene3D" id="3.60.15.10">
    <property type="entry name" value="Ribonuclease Z/Hydroxyacylglutathione hydrolase-like"/>
    <property type="match status" value="1"/>
</dbReference>
<dbReference type="PANTHER" id="PTHR15032:SF4">
    <property type="entry name" value="N-ACYL-PHOSPHATIDYLETHANOLAMINE-HYDROLYZING PHOSPHOLIPASE D"/>
    <property type="match status" value="1"/>
</dbReference>